<dbReference type="PANTHER" id="PTHR11092">
    <property type="entry name" value="SUGAR NUCLEOTIDE EPIMERASE RELATED"/>
    <property type="match status" value="1"/>
</dbReference>
<dbReference type="InterPro" id="IPR001509">
    <property type="entry name" value="Epimerase_deHydtase"/>
</dbReference>
<reference evidence="4 6" key="1">
    <citation type="submission" date="2018-03" db="EMBL/GenBank/DDBJ databases">
        <title>Genomic Encyclopedia of Archaeal and Bacterial Type Strains, Phase II (KMG-II): from individual species to whole genera.</title>
        <authorList>
            <person name="Goeker M."/>
        </authorList>
    </citation>
    <scope>NUCLEOTIDE SEQUENCE [LARGE SCALE GENOMIC DNA]</scope>
    <source>
        <strain evidence="4 6">DSM 21548</strain>
    </source>
</reference>
<dbReference type="EMBL" id="RZGY01000001">
    <property type="protein sequence ID" value="RUQ86513.1"/>
    <property type="molecule type" value="Genomic_DNA"/>
</dbReference>
<evidence type="ECO:0000259" key="3">
    <source>
        <dbReference type="Pfam" id="PF08338"/>
    </source>
</evidence>
<dbReference type="SUPFAM" id="SSF51735">
    <property type="entry name" value="NAD(P)-binding Rossmann-fold domains"/>
    <property type="match status" value="1"/>
</dbReference>
<dbReference type="RefSeq" id="WP_106563959.1">
    <property type="nucleotide sequence ID" value="NZ_PYAU01000001.1"/>
</dbReference>
<dbReference type="AlphaFoldDB" id="A0A2P8GYJ5"/>
<dbReference type="InterPro" id="IPR010099">
    <property type="entry name" value="SDR39U1"/>
</dbReference>
<dbReference type="NCBIfam" id="TIGR01777">
    <property type="entry name" value="yfcH"/>
    <property type="match status" value="1"/>
</dbReference>
<sequence>MKVVVAGAGGLIGRALISRLRADGDEVVRLVRRAANGSDESTWDPDNGRVDRRVIASADAVVCLSGASISRLPWTPRYRRTILESRLTTTTTLAHAIADSPTPPSVFVGASASGFYGNRPGQDLDETSGPGTGFLSGVTTAWEKAARGVGDTTRLVHARTGIVVATDGVLSPLMPITRFGLAGPLGSGRQYWPWVSLTDEVGGIVHALRGDISGPVNLVGPTPATAGELIRGLATRLSRPYWLPVPAFAIRAALGAAGDDLLLVDQRIRPAVLEKTGYVFAHPTVGEALDSALSARA</sequence>
<evidence type="ECO:0000313" key="7">
    <source>
        <dbReference type="Proteomes" id="UP000268291"/>
    </source>
</evidence>
<dbReference type="Pfam" id="PF01370">
    <property type="entry name" value="Epimerase"/>
    <property type="match status" value="1"/>
</dbReference>
<comment type="caution">
    <text evidence="4">The sequence shown here is derived from an EMBL/GenBank/DDBJ whole genome shotgun (WGS) entry which is preliminary data.</text>
</comment>
<organism evidence="4 6">
    <name type="scientific">Labedella gwakjiensis</name>
    <dbReference type="NCBI Taxonomy" id="390269"/>
    <lineage>
        <taxon>Bacteria</taxon>
        <taxon>Bacillati</taxon>
        <taxon>Actinomycetota</taxon>
        <taxon>Actinomycetes</taxon>
        <taxon>Micrococcales</taxon>
        <taxon>Microbacteriaceae</taxon>
        <taxon>Labedella</taxon>
    </lineage>
</organism>
<feature type="domain" description="DUF1731" evidence="3">
    <location>
        <begin position="245"/>
        <end position="291"/>
    </location>
</feature>
<evidence type="ECO:0000313" key="6">
    <source>
        <dbReference type="Proteomes" id="UP000241203"/>
    </source>
</evidence>
<dbReference type="EMBL" id="PYAU01000001">
    <property type="protein sequence ID" value="PSL39036.1"/>
    <property type="molecule type" value="Genomic_DNA"/>
</dbReference>
<dbReference type="OrthoDB" id="9801773at2"/>
<dbReference type="Pfam" id="PF08338">
    <property type="entry name" value="DUF1731"/>
    <property type="match status" value="1"/>
</dbReference>
<reference evidence="5 7" key="2">
    <citation type="submission" date="2018-12" db="EMBL/GenBank/DDBJ databases">
        <authorList>
            <person name="hu s."/>
            <person name="Xu Y."/>
            <person name="Xu B."/>
            <person name="Li F."/>
        </authorList>
    </citation>
    <scope>NUCLEOTIDE SEQUENCE [LARGE SCALE GENOMIC DNA]</scope>
    <source>
        <strain evidence="5 7">KSW2-17</strain>
    </source>
</reference>
<keyword evidence="7" id="KW-1185">Reference proteome</keyword>
<dbReference type="Proteomes" id="UP000241203">
    <property type="component" value="Unassembled WGS sequence"/>
</dbReference>
<feature type="domain" description="NAD-dependent epimerase/dehydratase" evidence="2">
    <location>
        <begin position="3"/>
        <end position="128"/>
    </location>
</feature>
<evidence type="ECO:0000313" key="4">
    <source>
        <dbReference type="EMBL" id="PSL39036.1"/>
    </source>
</evidence>
<protein>
    <submittedName>
        <fullName evidence="5">TIGR01777 family protein</fullName>
    </submittedName>
</protein>
<accession>A0A2P8GYJ5</accession>
<dbReference type="InterPro" id="IPR036291">
    <property type="entry name" value="NAD(P)-bd_dom_sf"/>
</dbReference>
<dbReference type="Proteomes" id="UP000268291">
    <property type="component" value="Unassembled WGS sequence"/>
</dbReference>
<dbReference type="InterPro" id="IPR013549">
    <property type="entry name" value="DUF1731"/>
</dbReference>
<evidence type="ECO:0000313" key="5">
    <source>
        <dbReference type="EMBL" id="RUQ86513.1"/>
    </source>
</evidence>
<dbReference type="Gene3D" id="3.40.50.720">
    <property type="entry name" value="NAD(P)-binding Rossmann-like Domain"/>
    <property type="match status" value="1"/>
</dbReference>
<proteinExistence type="inferred from homology"/>
<name>A0A2P8GYJ5_9MICO</name>
<gene>
    <name evidence="4" type="ORF">CLV49_2668</name>
    <name evidence="5" type="ORF">ELQ93_05885</name>
</gene>
<dbReference type="PANTHER" id="PTHR11092:SF0">
    <property type="entry name" value="EPIMERASE FAMILY PROTEIN SDR39U1"/>
    <property type="match status" value="1"/>
</dbReference>
<evidence type="ECO:0000259" key="2">
    <source>
        <dbReference type="Pfam" id="PF01370"/>
    </source>
</evidence>
<comment type="similarity">
    <text evidence="1">Belongs to the NAD(P)-dependent epimerase/dehydratase family. SDR39U1 subfamily.</text>
</comment>
<evidence type="ECO:0000256" key="1">
    <source>
        <dbReference type="ARBA" id="ARBA00009353"/>
    </source>
</evidence>